<organism evidence="1 2">
    <name type="scientific">Magnetospirillum molischianum DSM 120</name>
    <dbReference type="NCBI Taxonomy" id="1150626"/>
    <lineage>
        <taxon>Bacteria</taxon>
        <taxon>Pseudomonadati</taxon>
        <taxon>Pseudomonadota</taxon>
        <taxon>Alphaproteobacteria</taxon>
        <taxon>Rhodospirillales</taxon>
        <taxon>Rhodospirillaceae</taxon>
        <taxon>Magnetospirillum</taxon>
    </lineage>
</organism>
<dbReference type="AlphaFoldDB" id="H8FRI8"/>
<accession>H8FRI8</accession>
<dbReference type="EMBL" id="CAHP01000015">
    <property type="protein sequence ID" value="CCG40976.1"/>
    <property type="molecule type" value="Genomic_DNA"/>
</dbReference>
<evidence type="ECO:0000313" key="2">
    <source>
        <dbReference type="Proteomes" id="UP000004169"/>
    </source>
</evidence>
<keyword evidence="2" id="KW-1185">Reference proteome</keyword>
<reference evidence="1 2" key="1">
    <citation type="journal article" date="2012" name="J. Bacteriol.">
        <title>Draft Genome Sequence of the Purple Photosynthetic Bacterium Phaeospirillum molischianum DSM120, a Particularly Versatile Bacterium.</title>
        <authorList>
            <person name="Duquesne K."/>
            <person name="Prima V."/>
            <person name="Ji B."/>
            <person name="Rouy Z."/>
            <person name="Medigue C."/>
            <person name="Talla E."/>
            <person name="Sturgis J.N."/>
        </authorList>
    </citation>
    <scope>NUCLEOTIDE SEQUENCE [LARGE SCALE GENOMIC DNA]</scope>
    <source>
        <strain evidence="2">DSM120</strain>
    </source>
</reference>
<comment type="caution">
    <text evidence="1">The sequence shown here is derived from an EMBL/GenBank/DDBJ whole genome shotgun (WGS) entry which is preliminary data.</text>
</comment>
<evidence type="ECO:0000313" key="1">
    <source>
        <dbReference type="EMBL" id="CCG40976.1"/>
    </source>
</evidence>
<sequence length="70" mass="7510">MEGSAGLGVVNCPAAVVVAIDPTREVHLTKHGSWAVPCRTSLCAVRKGSRIAIKPSLYVKNKKLARKMHT</sequence>
<name>H8FRI8_MAGML</name>
<dbReference type="Proteomes" id="UP000004169">
    <property type="component" value="Unassembled WGS sequence"/>
</dbReference>
<proteinExistence type="predicted"/>
<protein>
    <submittedName>
        <fullName evidence="1">Uncharacterized protein</fullName>
    </submittedName>
</protein>
<gene>
    <name evidence="1" type="ORF">PHAMO_220094</name>
</gene>
<dbReference type="STRING" id="1150626.PHAMO_220094"/>